<gene>
    <name evidence="3" type="ORF">INT44_005249</name>
</gene>
<dbReference type="AlphaFoldDB" id="A0A8H7Q916"/>
<dbReference type="Proteomes" id="UP000612746">
    <property type="component" value="Unassembled WGS sequence"/>
</dbReference>
<evidence type="ECO:0000313" key="4">
    <source>
        <dbReference type="Proteomes" id="UP000612746"/>
    </source>
</evidence>
<dbReference type="GO" id="GO:0016491">
    <property type="term" value="F:oxidoreductase activity"/>
    <property type="evidence" value="ECO:0007669"/>
    <property type="project" value="UniProtKB-KW"/>
</dbReference>
<keyword evidence="2" id="KW-0560">Oxidoreductase</keyword>
<evidence type="ECO:0000256" key="2">
    <source>
        <dbReference type="ARBA" id="ARBA00023002"/>
    </source>
</evidence>
<dbReference type="SUPFAM" id="SSF51735">
    <property type="entry name" value="NAD(P)-binding Rossmann-fold domains"/>
    <property type="match status" value="1"/>
</dbReference>
<organism evidence="3 4">
    <name type="scientific">Umbelopsis vinacea</name>
    <dbReference type="NCBI Taxonomy" id="44442"/>
    <lineage>
        <taxon>Eukaryota</taxon>
        <taxon>Fungi</taxon>
        <taxon>Fungi incertae sedis</taxon>
        <taxon>Mucoromycota</taxon>
        <taxon>Mucoromycotina</taxon>
        <taxon>Umbelopsidomycetes</taxon>
        <taxon>Umbelopsidales</taxon>
        <taxon>Umbelopsidaceae</taxon>
        <taxon>Umbelopsis</taxon>
    </lineage>
</organism>
<evidence type="ECO:0000313" key="3">
    <source>
        <dbReference type="EMBL" id="KAG2187560.1"/>
    </source>
</evidence>
<keyword evidence="4" id="KW-1185">Reference proteome</keyword>
<evidence type="ECO:0000256" key="1">
    <source>
        <dbReference type="ARBA" id="ARBA00022857"/>
    </source>
</evidence>
<dbReference type="PRINTS" id="PR00081">
    <property type="entry name" value="GDHRDH"/>
</dbReference>
<dbReference type="Pfam" id="PF00106">
    <property type="entry name" value="adh_short"/>
    <property type="match status" value="1"/>
</dbReference>
<dbReference type="EMBL" id="JAEPRA010000003">
    <property type="protein sequence ID" value="KAG2187560.1"/>
    <property type="molecule type" value="Genomic_DNA"/>
</dbReference>
<name>A0A8H7Q916_9FUNG</name>
<dbReference type="InterPro" id="IPR036291">
    <property type="entry name" value="NAD(P)-bd_dom_sf"/>
</dbReference>
<dbReference type="OrthoDB" id="3819888at2759"/>
<accession>A0A8H7Q916</accession>
<proteinExistence type="predicted"/>
<keyword evidence="1" id="KW-0521">NADP</keyword>
<dbReference type="PANTHER" id="PTHR43658">
    <property type="entry name" value="SHORT-CHAIN DEHYDROGENASE/REDUCTASE"/>
    <property type="match status" value="1"/>
</dbReference>
<dbReference type="InterPro" id="IPR002347">
    <property type="entry name" value="SDR_fam"/>
</dbReference>
<comment type="caution">
    <text evidence="3">The sequence shown here is derived from an EMBL/GenBank/DDBJ whole genome shotgun (WGS) entry which is preliminary data.</text>
</comment>
<dbReference type="PANTHER" id="PTHR43658:SF8">
    <property type="entry name" value="17-BETA-HYDROXYSTEROID DEHYDROGENASE 14-RELATED"/>
    <property type="match status" value="1"/>
</dbReference>
<dbReference type="InterPro" id="IPR020904">
    <property type="entry name" value="Sc_DH/Rdtase_CS"/>
</dbReference>
<reference evidence="3" key="1">
    <citation type="submission" date="2020-12" db="EMBL/GenBank/DDBJ databases">
        <title>Metabolic potential, ecology and presence of endohyphal bacteria is reflected in genomic diversity of Mucoromycotina.</title>
        <authorList>
            <person name="Muszewska A."/>
            <person name="Okrasinska A."/>
            <person name="Steczkiewicz K."/>
            <person name="Drgas O."/>
            <person name="Orlowska M."/>
            <person name="Perlinska-Lenart U."/>
            <person name="Aleksandrzak-Piekarczyk T."/>
            <person name="Szatraj K."/>
            <person name="Zielenkiewicz U."/>
            <person name="Pilsyk S."/>
            <person name="Malc E."/>
            <person name="Mieczkowski P."/>
            <person name="Kruszewska J.S."/>
            <person name="Biernat P."/>
            <person name="Pawlowska J."/>
        </authorList>
    </citation>
    <scope>NUCLEOTIDE SEQUENCE</scope>
    <source>
        <strain evidence="3">WA0000051536</strain>
    </source>
</reference>
<protein>
    <recommendedName>
        <fullName evidence="5">3-hydroxyacyl-CoA dehydrogenase</fullName>
    </recommendedName>
</protein>
<dbReference type="Gene3D" id="3.40.50.720">
    <property type="entry name" value="NAD(P)-binding Rossmann-like Domain"/>
    <property type="match status" value="1"/>
</dbReference>
<evidence type="ECO:0008006" key="5">
    <source>
        <dbReference type="Google" id="ProtNLM"/>
    </source>
</evidence>
<sequence>MKFSGNTFVVTGGASGLGEATVRKIVEQGGNAVIIDVNTDNAKKLSEELGEDRVLAPGRVDVTDEDQVDQALALAVERFGTLGGAIICHGVVGAPLSIPGYGPSNGLTSIQQVKFVNNINFIGVYTVAQKVSEIIIKQETVNEDGERGVIVMVSSSAGLDGVLLAYGVAKAGVAGLILPMARELAPFGIRVMGIAPGGFMTPMAISTAQLGDAFIVPGFSAGFPRRAGEPSEFAFMVSHIVENPMLNGHVLRLDAGVRLH</sequence>
<dbReference type="PROSITE" id="PS00061">
    <property type="entry name" value="ADH_SHORT"/>
    <property type="match status" value="1"/>
</dbReference>